<name>A0ABY7PR11_9BACT</name>
<evidence type="ECO:0000313" key="1">
    <source>
        <dbReference type="EMBL" id="WBO85095.1"/>
    </source>
</evidence>
<evidence type="ECO:0000313" key="2">
    <source>
        <dbReference type="Proteomes" id="UP001211872"/>
    </source>
</evidence>
<proteinExistence type="predicted"/>
<sequence length="158" mass="17917">MPVPLPSFFPQPESEHALPTGTQQLGFLRDEHGAPLLRQLYYAPEQLLCGQWFGNLTAESVIAGGKACLQGMQQLRPALVLNDKSVATGDWTEALDWLEYEWLPLAQQYGMRAFAYVFSPDMHNQLAALEFFTRVRPHVAIKLFYDADSAHAWLFTYL</sequence>
<dbReference type="Proteomes" id="UP001211872">
    <property type="component" value="Chromosome"/>
</dbReference>
<dbReference type="RefSeq" id="WP_270127675.1">
    <property type="nucleotide sequence ID" value="NZ_CP115396.1"/>
</dbReference>
<keyword evidence="2" id="KW-1185">Reference proteome</keyword>
<organism evidence="1 2">
    <name type="scientific">Hymenobacter yonginensis</name>
    <dbReference type="NCBI Taxonomy" id="748197"/>
    <lineage>
        <taxon>Bacteria</taxon>
        <taxon>Pseudomonadati</taxon>
        <taxon>Bacteroidota</taxon>
        <taxon>Cytophagia</taxon>
        <taxon>Cytophagales</taxon>
        <taxon>Hymenobacteraceae</taxon>
        <taxon>Hymenobacter</taxon>
    </lineage>
</organism>
<evidence type="ECO:0008006" key="3">
    <source>
        <dbReference type="Google" id="ProtNLM"/>
    </source>
</evidence>
<gene>
    <name evidence="1" type="ORF">O9Z63_02375</name>
</gene>
<protein>
    <recommendedName>
        <fullName evidence="3">STAS/SEC14 domain-containing protein</fullName>
    </recommendedName>
</protein>
<dbReference type="EMBL" id="CP115396">
    <property type="protein sequence ID" value="WBO85095.1"/>
    <property type="molecule type" value="Genomic_DNA"/>
</dbReference>
<reference evidence="1 2" key="1">
    <citation type="journal article" date="2011" name="Int. J. Syst. Evol. Microbiol.">
        <title>Hymenobacter yonginensis sp. nov., isolated from a mesotrophic artificial lake.</title>
        <authorList>
            <person name="Joung Y."/>
            <person name="Cho S.H."/>
            <person name="Kim H."/>
            <person name="Kim S.B."/>
            <person name="Joh K."/>
        </authorList>
    </citation>
    <scope>NUCLEOTIDE SEQUENCE [LARGE SCALE GENOMIC DNA]</scope>
    <source>
        <strain evidence="1 2">KCTC 22745</strain>
    </source>
</reference>
<accession>A0ABY7PR11</accession>